<dbReference type="GeneID" id="34590313"/>
<dbReference type="EMBL" id="LVCJ01000045">
    <property type="protein sequence ID" value="OAL33889.1"/>
    <property type="molecule type" value="Genomic_DNA"/>
</dbReference>
<dbReference type="Proteomes" id="UP000185904">
    <property type="component" value="Unassembled WGS sequence"/>
</dbReference>
<sequence length="351" mass="38921">MASNTLLEFLTAPNPTLDCTRSSVGANTFNANWDPVSALEDWPDFNYDILMQSYGHVLLQQVPPMPGTSPPLTPLATTIFTEETFNDVLSRAIMPQVSEALRVAWPLCHPDHNPKDVAEIAKGAKAKRGTTEEDNRFYPDWAAIRESQETNFGYKNLCPGETKLASKWSTSKEGRGRTDYLAPFDQIQTYCGRQWGAPHGYIITPEELVVVRVSRESIGPGLAASRPIRTRIQREQPAHSRTFSTETVSSGLQAMSLDTGSSFSYDTNPNIEYGPLQFKSIPWKAEGKNKMTVKLALWWLNVETGKDLSVQDYPPSRISDHRQVQQPSERARAPAPLSGSGPGKGKRPAKT</sequence>
<evidence type="ECO:0000256" key="1">
    <source>
        <dbReference type="SAM" id="MobiDB-lite"/>
    </source>
</evidence>
<proteinExistence type="predicted"/>
<accession>A0A178CVL5</accession>
<organism evidence="2 3">
    <name type="scientific">Fonsecaea nubica</name>
    <dbReference type="NCBI Taxonomy" id="856822"/>
    <lineage>
        <taxon>Eukaryota</taxon>
        <taxon>Fungi</taxon>
        <taxon>Dikarya</taxon>
        <taxon>Ascomycota</taxon>
        <taxon>Pezizomycotina</taxon>
        <taxon>Eurotiomycetes</taxon>
        <taxon>Chaetothyriomycetidae</taxon>
        <taxon>Chaetothyriales</taxon>
        <taxon>Herpotrichiellaceae</taxon>
        <taxon>Fonsecaea</taxon>
    </lineage>
</organism>
<feature type="region of interest" description="Disordered" evidence="1">
    <location>
        <begin position="310"/>
        <end position="351"/>
    </location>
</feature>
<dbReference type="AlphaFoldDB" id="A0A178CVL5"/>
<keyword evidence="3" id="KW-1185">Reference proteome</keyword>
<comment type="caution">
    <text evidence="2">The sequence shown here is derived from an EMBL/GenBank/DDBJ whole genome shotgun (WGS) entry which is preliminary data.</text>
</comment>
<reference evidence="2 3" key="1">
    <citation type="submission" date="2016-03" db="EMBL/GenBank/DDBJ databases">
        <title>The draft genome sequence of Fonsecaea nubica causative agent of cutaneous subcutaneous infection in human host.</title>
        <authorList>
            <person name="Costa F."/>
            <person name="Sybren D.H."/>
            <person name="Raittz R.T."/>
            <person name="Weiss V.A."/>
            <person name="Leao A.C."/>
            <person name="Gomes R."/>
            <person name="De Souza E.M."/>
            <person name="Pedrosa F.O."/>
            <person name="Steffens M.B."/>
            <person name="Bombassaro A."/>
            <person name="Tadra-Sfeir M.Z."/>
            <person name="Moreno L.F."/>
            <person name="Najafzadeh M.J."/>
            <person name="Felipe M.S."/>
            <person name="Teixeira M."/>
            <person name="Sun J."/>
            <person name="Xi L."/>
            <person name="Castro M.A."/>
            <person name="Vicente V.A."/>
        </authorList>
    </citation>
    <scope>NUCLEOTIDE SEQUENCE [LARGE SCALE GENOMIC DNA]</scope>
    <source>
        <strain evidence="2 3">CBS 269.64</strain>
    </source>
</reference>
<evidence type="ECO:0000313" key="2">
    <source>
        <dbReference type="EMBL" id="OAL33889.1"/>
    </source>
</evidence>
<protein>
    <submittedName>
        <fullName evidence="2">Uncharacterized protein</fullName>
    </submittedName>
</protein>
<evidence type="ECO:0000313" key="3">
    <source>
        <dbReference type="Proteomes" id="UP000185904"/>
    </source>
</evidence>
<dbReference type="RefSeq" id="XP_022498901.1">
    <property type="nucleotide sequence ID" value="XM_022645188.1"/>
</dbReference>
<dbReference type="OrthoDB" id="4367324at2759"/>
<name>A0A178CVL5_9EURO</name>
<gene>
    <name evidence="2" type="ORF">AYO20_06900</name>
</gene>